<comment type="caution">
    <text evidence="1">The sequence shown here is derived from an EMBL/GenBank/DDBJ whole genome shotgun (WGS) entry which is preliminary data.</text>
</comment>
<evidence type="ECO:0000313" key="1">
    <source>
        <dbReference type="EMBL" id="KAG8367517.1"/>
    </source>
</evidence>
<dbReference type="EMBL" id="WHWC01000016">
    <property type="protein sequence ID" value="KAG8367517.1"/>
    <property type="molecule type" value="Genomic_DNA"/>
</dbReference>
<keyword evidence="2" id="KW-1185">Reference proteome</keyword>
<name>A0AAV6WJ62_9LAMI</name>
<gene>
    <name evidence="1" type="ORF">BUALT_Bualt16G0080100</name>
</gene>
<sequence length="102" mass="11828">MAGMLPGVEAARRRRCNLNTNIDGSSIRRPSLCLYASNHDFQITSTSSMQRNPINQTCYEDEKLEAVAREAKKRLDHKLKIYSNSEIKRKGTKLFNFMNRKY</sequence>
<dbReference type="AlphaFoldDB" id="A0AAV6WJ62"/>
<protein>
    <submittedName>
        <fullName evidence="1">Uncharacterized protein</fullName>
    </submittedName>
</protein>
<accession>A0AAV6WJ62</accession>
<proteinExistence type="predicted"/>
<organism evidence="1 2">
    <name type="scientific">Buddleja alternifolia</name>
    <dbReference type="NCBI Taxonomy" id="168488"/>
    <lineage>
        <taxon>Eukaryota</taxon>
        <taxon>Viridiplantae</taxon>
        <taxon>Streptophyta</taxon>
        <taxon>Embryophyta</taxon>
        <taxon>Tracheophyta</taxon>
        <taxon>Spermatophyta</taxon>
        <taxon>Magnoliopsida</taxon>
        <taxon>eudicotyledons</taxon>
        <taxon>Gunneridae</taxon>
        <taxon>Pentapetalae</taxon>
        <taxon>asterids</taxon>
        <taxon>lamiids</taxon>
        <taxon>Lamiales</taxon>
        <taxon>Scrophulariaceae</taxon>
        <taxon>Buddlejeae</taxon>
        <taxon>Buddleja</taxon>
    </lineage>
</organism>
<dbReference type="Proteomes" id="UP000826271">
    <property type="component" value="Unassembled WGS sequence"/>
</dbReference>
<evidence type="ECO:0000313" key="2">
    <source>
        <dbReference type="Proteomes" id="UP000826271"/>
    </source>
</evidence>
<reference evidence="1" key="1">
    <citation type="submission" date="2019-10" db="EMBL/GenBank/DDBJ databases">
        <authorList>
            <person name="Zhang R."/>
            <person name="Pan Y."/>
            <person name="Wang J."/>
            <person name="Ma R."/>
            <person name="Yu S."/>
        </authorList>
    </citation>
    <scope>NUCLEOTIDE SEQUENCE</scope>
    <source>
        <strain evidence="1">LA-IB0</strain>
        <tissue evidence="1">Leaf</tissue>
    </source>
</reference>